<sequence length="362" mass="40543">MVFRTKKAFAKVTPIPDFIPRVIEVNPLVTSYQPIKSPQYAPSDEYYSAWYEITERIQYVPGLGNLGAGTITFKGCFHDLPWGLQTHIYVGGPTNIDLRNTYRIAGNQPGVEPPEPQEMGLAALGAPKDGLYLREDIEVRCNFAMASFVKAQLKKASTEMINRIIKKAELLDAGVLSAMMEDGKLRTVNPHDRSYARAAENSPLLLAPGSPYQESRPASVRLSRQYSGQSIATPRSHGPNTGEIHHRLSDPSYPVELPGDFSPIPLVLQPTRTFLSSESFMLSPDPESGWHWSQSPGLPQSQPDPVFSERRGQHYYRPWKTTPLPPLPETREEHEPGPLYVEHPSHYSYNATDYARFRPGDT</sequence>
<feature type="domain" description="DUF7053" evidence="2">
    <location>
        <begin position="11"/>
        <end position="169"/>
    </location>
</feature>
<feature type="region of interest" description="Disordered" evidence="1">
    <location>
        <begin position="285"/>
        <end position="344"/>
    </location>
</feature>
<dbReference type="PANTHER" id="PTHR38117:SF2">
    <property type="entry name" value="NACHT AND WD40 DOMAIN PROTEIN"/>
    <property type="match status" value="1"/>
</dbReference>
<comment type="caution">
    <text evidence="3">The sequence shown here is derived from an EMBL/GenBank/DDBJ whole genome shotgun (WGS) entry which is preliminary data.</text>
</comment>
<feature type="compositionally biased region" description="Polar residues" evidence="1">
    <location>
        <begin position="291"/>
        <end position="303"/>
    </location>
</feature>
<evidence type="ECO:0000259" key="2">
    <source>
        <dbReference type="Pfam" id="PF23155"/>
    </source>
</evidence>
<evidence type="ECO:0000313" key="4">
    <source>
        <dbReference type="Proteomes" id="UP001392437"/>
    </source>
</evidence>
<feature type="compositionally biased region" description="Polar residues" evidence="1">
    <location>
        <begin position="224"/>
        <end position="233"/>
    </location>
</feature>
<proteinExistence type="predicted"/>
<dbReference type="Pfam" id="PF23155">
    <property type="entry name" value="DUF7053"/>
    <property type="match status" value="1"/>
</dbReference>
<dbReference type="Proteomes" id="UP001392437">
    <property type="component" value="Unassembled WGS sequence"/>
</dbReference>
<feature type="region of interest" description="Disordered" evidence="1">
    <location>
        <begin position="224"/>
        <end position="244"/>
    </location>
</feature>
<dbReference type="AlphaFoldDB" id="A0AAW0R2H0"/>
<keyword evidence="4" id="KW-1185">Reference proteome</keyword>
<protein>
    <recommendedName>
        <fullName evidence="2">DUF7053 domain-containing protein</fullName>
    </recommendedName>
</protein>
<dbReference type="EMBL" id="JAQQWP010000004">
    <property type="protein sequence ID" value="KAK8121454.1"/>
    <property type="molecule type" value="Genomic_DNA"/>
</dbReference>
<dbReference type="PANTHER" id="PTHR38117">
    <property type="entry name" value="NACHT AND WD40 DOMAIN PROTEIN"/>
    <property type="match status" value="1"/>
</dbReference>
<dbReference type="InterPro" id="IPR055481">
    <property type="entry name" value="DUF7053"/>
</dbReference>
<reference evidence="3 4" key="1">
    <citation type="submission" date="2023-01" db="EMBL/GenBank/DDBJ databases">
        <title>Analysis of 21 Apiospora genomes using comparative genomics revels a genus with tremendous synthesis potential of carbohydrate active enzymes and secondary metabolites.</title>
        <authorList>
            <person name="Sorensen T."/>
        </authorList>
    </citation>
    <scope>NUCLEOTIDE SEQUENCE [LARGE SCALE GENOMIC DNA]</scope>
    <source>
        <strain evidence="3 4">CBS 117206</strain>
    </source>
</reference>
<gene>
    <name evidence="3" type="ORF">PG999_005574</name>
</gene>
<evidence type="ECO:0000313" key="3">
    <source>
        <dbReference type="EMBL" id="KAK8121454.1"/>
    </source>
</evidence>
<organism evidence="3 4">
    <name type="scientific">Apiospora kogelbergensis</name>
    <dbReference type="NCBI Taxonomy" id="1337665"/>
    <lineage>
        <taxon>Eukaryota</taxon>
        <taxon>Fungi</taxon>
        <taxon>Dikarya</taxon>
        <taxon>Ascomycota</taxon>
        <taxon>Pezizomycotina</taxon>
        <taxon>Sordariomycetes</taxon>
        <taxon>Xylariomycetidae</taxon>
        <taxon>Amphisphaeriales</taxon>
        <taxon>Apiosporaceae</taxon>
        <taxon>Apiospora</taxon>
    </lineage>
</organism>
<evidence type="ECO:0000256" key="1">
    <source>
        <dbReference type="SAM" id="MobiDB-lite"/>
    </source>
</evidence>
<accession>A0AAW0R2H0</accession>
<name>A0AAW0R2H0_9PEZI</name>